<comment type="caution">
    <text evidence="7">The sequence shown here is derived from an EMBL/GenBank/DDBJ whole genome shotgun (WGS) entry which is preliminary data.</text>
</comment>
<evidence type="ECO:0000256" key="4">
    <source>
        <dbReference type="ARBA" id="ARBA00035244"/>
    </source>
</evidence>
<keyword evidence="3 5" id="KW-0687">Ribonucleoprotein</keyword>
<name>A0A1F6BR23_9BACT</name>
<evidence type="ECO:0000256" key="6">
    <source>
        <dbReference type="SAM" id="MobiDB-lite"/>
    </source>
</evidence>
<dbReference type="NCBIfam" id="TIGR03953">
    <property type="entry name" value="rplD_bact"/>
    <property type="match status" value="1"/>
</dbReference>
<dbReference type="GO" id="GO:0005840">
    <property type="term" value="C:ribosome"/>
    <property type="evidence" value="ECO:0007669"/>
    <property type="project" value="UniProtKB-KW"/>
</dbReference>
<comment type="function">
    <text evidence="5">Forms part of the polypeptide exit tunnel.</text>
</comment>
<dbReference type="EMBL" id="MFKI01000020">
    <property type="protein sequence ID" value="OGG38997.1"/>
    <property type="molecule type" value="Genomic_DNA"/>
</dbReference>
<evidence type="ECO:0000313" key="8">
    <source>
        <dbReference type="Proteomes" id="UP000179324"/>
    </source>
</evidence>
<dbReference type="GO" id="GO:0003735">
    <property type="term" value="F:structural constituent of ribosome"/>
    <property type="evidence" value="ECO:0007669"/>
    <property type="project" value="InterPro"/>
</dbReference>
<reference evidence="7 8" key="1">
    <citation type="journal article" date="2016" name="Nat. Commun.">
        <title>Thousands of microbial genomes shed light on interconnected biogeochemical processes in an aquifer system.</title>
        <authorList>
            <person name="Anantharaman K."/>
            <person name="Brown C.T."/>
            <person name="Hug L.A."/>
            <person name="Sharon I."/>
            <person name="Castelle C.J."/>
            <person name="Probst A.J."/>
            <person name="Thomas B.C."/>
            <person name="Singh A."/>
            <person name="Wilkins M.J."/>
            <person name="Karaoz U."/>
            <person name="Brodie E.L."/>
            <person name="Williams K.H."/>
            <person name="Hubbard S.S."/>
            <person name="Banfield J.F."/>
        </authorList>
    </citation>
    <scope>NUCLEOTIDE SEQUENCE [LARGE SCALE GENOMIC DNA]</scope>
</reference>
<dbReference type="HAMAP" id="MF_01328_B">
    <property type="entry name" value="Ribosomal_uL4_B"/>
    <property type="match status" value="1"/>
</dbReference>
<keyword evidence="2 5" id="KW-0689">Ribosomal protein</keyword>
<dbReference type="GO" id="GO:0019843">
    <property type="term" value="F:rRNA binding"/>
    <property type="evidence" value="ECO:0007669"/>
    <property type="project" value="UniProtKB-UniRule"/>
</dbReference>
<dbReference type="Pfam" id="PF00573">
    <property type="entry name" value="Ribosomal_L4"/>
    <property type="match status" value="1"/>
</dbReference>
<proteinExistence type="inferred from homology"/>
<keyword evidence="5" id="KW-0694">RNA-binding</keyword>
<feature type="region of interest" description="Disordered" evidence="6">
    <location>
        <begin position="42"/>
        <end position="98"/>
    </location>
</feature>
<gene>
    <name evidence="5" type="primary">rplD</name>
    <name evidence="7" type="ORF">A2127_01475</name>
</gene>
<evidence type="ECO:0000256" key="2">
    <source>
        <dbReference type="ARBA" id="ARBA00022980"/>
    </source>
</evidence>
<dbReference type="SUPFAM" id="SSF52166">
    <property type="entry name" value="Ribosomal protein L4"/>
    <property type="match status" value="1"/>
</dbReference>
<organism evidence="7 8">
    <name type="scientific">Candidatus Jorgensenbacteria bacterium GWC1_48_12</name>
    <dbReference type="NCBI Taxonomy" id="1798469"/>
    <lineage>
        <taxon>Bacteria</taxon>
        <taxon>Candidatus Joergenseniibacteriota</taxon>
    </lineage>
</organism>
<evidence type="ECO:0000256" key="5">
    <source>
        <dbReference type="HAMAP-Rule" id="MF_01328"/>
    </source>
</evidence>
<sequence>MKVEVYNKENKKIDTVELSDRIFGAKWNPVLVHQVFVSESANRRRPYASTKDRSEVRGGGRKPWAQKGLGRARHGSTRSPIWAGGGVTHGPRPEKDYGKKINKKMKRAAVYSALSKKVSDGEVKIIDDLNLAEVKTKNFVNILKKFFKTRTSLLVVPKKENKGLLRAVRNIPKTKAVFSDALSVSDCLTYKNVFFEKEAVKEIS</sequence>
<dbReference type="PANTHER" id="PTHR10746">
    <property type="entry name" value="50S RIBOSOMAL PROTEIN L4"/>
    <property type="match status" value="1"/>
</dbReference>
<evidence type="ECO:0000313" key="7">
    <source>
        <dbReference type="EMBL" id="OGG38997.1"/>
    </source>
</evidence>
<dbReference type="AlphaFoldDB" id="A0A1F6BR23"/>
<dbReference type="Proteomes" id="UP000179324">
    <property type="component" value="Unassembled WGS sequence"/>
</dbReference>
<evidence type="ECO:0000256" key="3">
    <source>
        <dbReference type="ARBA" id="ARBA00023274"/>
    </source>
</evidence>
<comment type="similarity">
    <text evidence="1 5">Belongs to the universal ribosomal protein uL4 family.</text>
</comment>
<dbReference type="PANTHER" id="PTHR10746:SF6">
    <property type="entry name" value="LARGE RIBOSOMAL SUBUNIT PROTEIN UL4M"/>
    <property type="match status" value="1"/>
</dbReference>
<dbReference type="InterPro" id="IPR013005">
    <property type="entry name" value="Ribosomal_uL4-like"/>
</dbReference>
<accession>A0A1F6BR23</accession>
<dbReference type="GO" id="GO:0006412">
    <property type="term" value="P:translation"/>
    <property type="evidence" value="ECO:0007669"/>
    <property type="project" value="UniProtKB-UniRule"/>
</dbReference>
<comment type="function">
    <text evidence="5">One of the primary rRNA binding proteins, this protein initially binds near the 5'-end of the 23S rRNA. It is important during the early stages of 50S assembly. It makes multiple contacts with different domains of the 23S rRNA in the assembled 50S subunit and ribosome.</text>
</comment>
<dbReference type="InterPro" id="IPR002136">
    <property type="entry name" value="Ribosomal_uL4"/>
</dbReference>
<comment type="subunit">
    <text evidence="5">Part of the 50S ribosomal subunit.</text>
</comment>
<dbReference type="Gene3D" id="3.40.1370.10">
    <property type="match status" value="1"/>
</dbReference>
<dbReference type="InterPro" id="IPR023574">
    <property type="entry name" value="Ribosomal_uL4_dom_sf"/>
</dbReference>
<protein>
    <recommendedName>
        <fullName evidence="4 5">Large ribosomal subunit protein uL4</fullName>
    </recommendedName>
</protein>
<evidence type="ECO:0000256" key="1">
    <source>
        <dbReference type="ARBA" id="ARBA00010528"/>
    </source>
</evidence>
<keyword evidence="5" id="KW-0699">rRNA-binding</keyword>
<dbReference type="GO" id="GO:1990904">
    <property type="term" value="C:ribonucleoprotein complex"/>
    <property type="evidence" value="ECO:0007669"/>
    <property type="project" value="UniProtKB-KW"/>
</dbReference>